<evidence type="ECO:0000259" key="5">
    <source>
        <dbReference type="PROSITE" id="PS00036"/>
    </source>
</evidence>
<dbReference type="PANTHER" id="PTHR24198">
    <property type="entry name" value="ANKYRIN REPEAT AND PROTEIN KINASE DOMAIN-CONTAINING PROTEIN"/>
    <property type="match status" value="1"/>
</dbReference>
<feature type="domain" description="BZIP" evidence="5">
    <location>
        <begin position="81"/>
        <end position="96"/>
    </location>
</feature>
<reference evidence="6 7" key="1">
    <citation type="submission" date="2018-12" db="EMBL/GenBank/DDBJ databases">
        <title>Draft genome sequence of Xylaria grammica IHI A82.</title>
        <authorList>
            <person name="Buettner E."/>
            <person name="Kellner H."/>
        </authorList>
    </citation>
    <scope>NUCLEOTIDE SEQUENCE [LARGE SCALE GENOMIC DNA]</scope>
    <source>
        <strain evidence="6 7">IHI A82</strain>
    </source>
</reference>
<evidence type="ECO:0000256" key="1">
    <source>
        <dbReference type="ARBA" id="ARBA00022737"/>
    </source>
</evidence>
<comment type="caution">
    <text evidence="6">The sequence shown here is derived from an EMBL/GenBank/DDBJ whole genome shotgun (WGS) entry which is preliminary data.</text>
</comment>
<feature type="repeat" description="ANK" evidence="3">
    <location>
        <begin position="246"/>
        <end position="278"/>
    </location>
</feature>
<feature type="compositionally biased region" description="Low complexity" evidence="4">
    <location>
        <begin position="231"/>
        <end position="244"/>
    </location>
</feature>
<dbReference type="PROSITE" id="PS50088">
    <property type="entry name" value="ANK_REPEAT"/>
    <property type="match status" value="3"/>
</dbReference>
<organism evidence="6 7">
    <name type="scientific">Xylaria grammica</name>
    <dbReference type="NCBI Taxonomy" id="363999"/>
    <lineage>
        <taxon>Eukaryota</taxon>
        <taxon>Fungi</taxon>
        <taxon>Dikarya</taxon>
        <taxon>Ascomycota</taxon>
        <taxon>Pezizomycotina</taxon>
        <taxon>Sordariomycetes</taxon>
        <taxon>Xylariomycetidae</taxon>
        <taxon>Xylariales</taxon>
        <taxon>Xylariaceae</taxon>
        <taxon>Xylaria</taxon>
    </lineage>
</organism>
<dbReference type="Gene3D" id="1.25.40.20">
    <property type="entry name" value="Ankyrin repeat-containing domain"/>
    <property type="match status" value="1"/>
</dbReference>
<feature type="repeat" description="ANK" evidence="3">
    <location>
        <begin position="352"/>
        <end position="384"/>
    </location>
</feature>
<dbReference type="InterPro" id="IPR036770">
    <property type="entry name" value="Ankyrin_rpt-contain_sf"/>
</dbReference>
<feature type="region of interest" description="Disordered" evidence="4">
    <location>
        <begin position="191"/>
        <end position="244"/>
    </location>
</feature>
<dbReference type="GO" id="GO:0003700">
    <property type="term" value="F:DNA-binding transcription factor activity"/>
    <property type="evidence" value="ECO:0007669"/>
    <property type="project" value="InterPro"/>
</dbReference>
<dbReference type="CDD" id="cd14688">
    <property type="entry name" value="bZIP_YAP"/>
    <property type="match status" value="1"/>
</dbReference>
<evidence type="ECO:0000313" key="6">
    <source>
        <dbReference type="EMBL" id="RWA11422.1"/>
    </source>
</evidence>
<dbReference type="Pfam" id="PF12796">
    <property type="entry name" value="Ank_2"/>
    <property type="match status" value="2"/>
</dbReference>
<dbReference type="InterPro" id="IPR004827">
    <property type="entry name" value="bZIP"/>
</dbReference>
<dbReference type="PROSITE" id="PS00036">
    <property type="entry name" value="BZIP_BASIC"/>
    <property type="match status" value="1"/>
</dbReference>
<sequence>MDIMFRHMYHPARPPFELTDNDDVLSSLVHQPAVACPPEDSTLNTLQCPGGTEILESSTALSSTRRWGTMADQAAEKILERRRVQNREAQRRFREKKSLQKTVDLLHRGGVLDGLLRSSPPPVDLSLPFPSCPFPETANNTADITISPRPDFLVADDASLFGYSNTPGDAASRLSQFPTSLCDTTTFSPAAGSSYGIPTPDTSVGTSLDPLSSTVVTRASPQNAGAESSDRAPSNSTSRSSTSATGWLSPLHIAARKGSSRIIRMLLQHNSDCNESDSQGLTPLIYAVMGGHEEATRLLLEHGARIESVAPDGKRPRPSAIHWAVLKRREAVLRVLLDHSLDPGLIESYDDRGRAPLHIAIDLEFDAGVSLLLQFGADPSQKAQQF</sequence>
<keyword evidence="7" id="KW-1185">Reference proteome</keyword>
<keyword evidence="2 3" id="KW-0040">ANK repeat</keyword>
<dbReference type="SUPFAM" id="SSF48403">
    <property type="entry name" value="Ankyrin repeat"/>
    <property type="match status" value="1"/>
</dbReference>
<dbReference type="EMBL" id="RYZI01000080">
    <property type="protein sequence ID" value="RWA11422.1"/>
    <property type="molecule type" value="Genomic_DNA"/>
</dbReference>
<dbReference type="Proteomes" id="UP000286045">
    <property type="component" value="Unassembled WGS sequence"/>
</dbReference>
<dbReference type="STRING" id="363999.A0A439DAJ9"/>
<evidence type="ECO:0000256" key="4">
    <source>
        <dbReference type="SAM" id="MobiDB-lite"/>
    </source>
</evidence>
<protein>
    <recommendedName>
        <fullName evidence="5">BZIP domain-containing protein</fullName>
    </recommendedName>
</protein>
<dbReference type="SMART" id="SM00248">
    <property type="entry name" value="ANK"/>
    <property type="match status" value="4"/>
</dbReference>
<dbReference type="PROSITE" id="PS50297">
    <property type="entry name" value="ANK_REP_REGION"/>
    <property type="match status" value="3"/>
</dbReference>
<keyword evidence="1" id="KW-0677">Repeat</keyword>
<feature type="compositionally biased region" description="Polar residues" evidence="4">
    <location>
        <begin position="200"/>
        <end position="226"/>
    </location>
</feature>
<dbReference type="AlphaFoldDB" id="A0A439DAJ9"/>
<evidence type="ECO:0000256" key="2">
    <source>
        <dbReference type="ARBA" id="ARBA00023043"/>
    </source>
</evidence>
<evidence type="ECO:0000256" key="3">
    <source>
        <dbReference type="PROSITE-ProRule" id="PRU00023"/>
    </source>
</evidence>
<gene>
    <name evidence="6" type="ORF">EKO27_g3677</name>
</gene>
<dbReference type="InterPro" id="IPR002110">
    <property type="entry name" value="Ankyrin_rpt"/>
</dbReference>
<proteinExistence type="predicted"/>
<feature type="repeat" description="ANK" evidence="3">
    <location>
        <begin position="279"/>
        <end position="311"/>
    </location>
</feature>
<dbReference type="PANTHER" id="PTHR24198:SF165">
    <property type="entry name" value="ANKYRIN REPEAT-CONTAINING PROTEIN-RELATED"/>
    <property type="match status" value="1"/>
</dbReference>
<name>A0A439DAJ9_9PEZI</name>
<evidence type="ECO:0000313" key="7">
    <source>
        <dbReference type="Proteomes" id="UP000286045"/>
    </source>
</evidence>
<accession>A0A439DAJ9</accession>